<dbReference type="InterPro" id="IPR041679">
    <property type="entry name" value="DNA2/NAM7-like_C"/>
</dbReference>
<gene>
    <name evidence="2" type="ORF">RFI_24962</name>
</gene>
<proteinExistence type="predicted"/>
<evidence type="ECO:0000259" key="1">
    <source>
        <dbReference type="Pfam" id="PF13087"/>
    </source>
</evidence>
<dbReference type="AlphaFoldDB" id="X6MEX1"/>
<protein>
    <recommendedName>
        <fullName evidence="1">DNA2/NAM7 helicase-like C-terminal domain-containing protein</fullName>
    </recommendedName>
</protein>
<dbReference type="InterPro" id="IPR027417">
    <property type="entry name" value="P-loop_NTPase"/>
</dbReference>
<reference evidence="2 3" key="1">
    <citation type="journal article" date="2013" name="Curr. Biol.">
        <title>The Genome of the Foraminiferan Reticulomyxa filosa.</title>
        <authorList>
            <person name="Glockner G."/>
            <person name="Hulsmann N."/>
            <person name="Schleicher M."/>
            <person name="Noegel A.A."/>
            <person name="Eichinger L."/>
            <person name="Gallinger C."/>
            <person name="Pawlowski J."/>
            <person name="Sierra R."/>
            <person name="Euteneuer U."/>
            <person name="Pillet L."/>
            <person name="Moustafa A."/>
            <person name="Platzer M."/>
            <person name="Groth M."/>
            <person name="Szafranski K."/>
            <person name="Schliwa M."/>
        </authorList>
    </citation>
    <scope>NUCLEOTIDE SEQUENCE [LARGE SCALE GENOMIC DNA]</scope>
</reference>
<dbReference type="OrthoDB" id="10568057at2759"/>
<dbReference type="Gene3D" id="3.40.960.10">
    <property type="entry name" value="VSR Endonuclease"/>
    <property type="match status" value="1"/>
</dbReference>
<feature type="domain" description="DNA2/NAM7 helicase-like C-terminal" evidence="1">
    <location>
        <begin position="3"/>
        <end position="70"/>
    </location>
</feature>
<feature type="non-terminal residue" evidence="2">
    <location>
        <position position="1"/>
    </location>
</feature>
<dbReference type="EMBL" id="ASPP01021420">
    <property type="protein sequence ID" value="ETO12414.1"/>
    <property type="molecule type" value="Genomic_DNA"/>
</dbReference>
<organism evidence="2 3">
    <name type="scientific">Reticulomyxa filosa</name>
    <dbReference type="NCBI Taxonomy" id="46433"/>
    <lineage>
        <taxon>Eukaryota</taxon>
        <taxon>Sar</taxon>
        <taxon>Rhizaria</taxon>
        <taxon>Retaria</taxon>
        <taxon>Foraminifera</taxon>
        <taxon>Monothalamids</taxon>
        <taxon>Reticulomyxidae</taxon>
        <taxon>Reticulomyxa</taxon>
    </lineage>
</organism>
<dbReference type="Proteomes" id="UP000023152">
    <property type="component" value="Unassembled WGS sequence"/>
</dbReference>
<dbReference type="Gene3D" id="3.40.50.300">
    <property type="entry name" value="P-loop containing nucleotide triphosphate hydrolases"/>
    <property type="match status" value="1"/>
</dbReference>
<accession>X6MEX1</accession>
<keyword evidence="3" id="KW-1185">Reference proteome</keyword>
<evidence type="ECO:0000313" key="2">
    <source>
        <dbReference type="EMBL" id="ETO12414.1"/>
    </source>
</evidence>
<sequence length="245" mass="29001">KQHKLKIMTFDTCQGEERDIILYSMVANPASDKLGWAFIKNINTIEPEESGQIKLQRLNVGFSRAKEQMHFFLSKPIYDFNGSIGEALQHYQKTLENARKLPDANSTDDRSPMERKVLHWIQATIFFKTNQSTLELQAQFPLGESIKQLDKHYSHPLYVCDFLLIYTDEDKKQHKIVIEYDGFEYHFKADSSINEFYYTDQHIYREKVLESYGYNFIRINRFNVGKEPVETLNRRLFDLVKKRPI</sequence>
<evidence type="ECO:0000313" key="3">
    <source>
        <dbReference type="Proteomes" id="UP000023152"/>
    </source>
</evidence>
<comment type="caution">
    <text evidence="2">The sequence shown here is derived from an EMBL/GenBank/DDBJ whole genome shotgun (WGS) entry which is preliminary data.</text>
</comment>
<name>X6MEX1_RETFI</name>
<dbReference type="Pfam" id="PF13087">
    <property type="entry name" value="AAA_12"/>
    <property type="match status" value="1"/>
</dbReference>